<dbReference type="InterPro" id="IPR027417">
    <property type="entry name" value="P-loop_NTPase"/>
</dbReference>
<dbReference type="Pfam" id="PF13304">
    <property type="entry name" value="AAA_21"/>
    <property type="match status" value="1"/>
</dbReference>
<accession>A0A5E6MI71</accession>
<dbReference type="SUPFAM" id="SSF89550">
    <property type="entry name" value="PHP domain-like"/>
    <property type="match status" value="1"/>
</dbReference>
<dbReference type="InterPro" id="IPR016195">
    <property type="entry name" value="Pol/histidinol_Pase-like"/>
</dbReference>
<keyword evidence="1" id="KW-0175">Coiled coil</keyword>
<dbReference type="GO" id="GO:0035312">
    <property type="term" value="F:5'-3' DNA exonuclease activity"/>
    <property type="evidence" value="ECO:0007669"/>
    <property type="project" value="TreeGrafter"/>
</dbReference>
<evidence type="ECO:0000259" key="2">
    <source>
        <dbReference type="Pfam" id="PF13304"/>
    </source>
</evidence>
<protein>
    <recommendedName>
        <fullName evidence="2">ATPase AAA-type core domain-containing protein</fullName>
    </recommendedName>
</protein>
<sequence length="935" mass="105753">MPITDWPYPGSRWWRFDFHTHTPASKDTGPWQKAIRTVEEVTPEKWLLRFMGADIDCVAVTDHNSGAWIDPLKAAYAQMKAHADAGQPHQSFRELTIFPGVEISVTGGFHLLAIFDPASTTRTITDLLAAIRYRGSDGDSDGVTEEGPVKVITEVLHAGGIPIPAHADRPGNGGKALLALRDGSNGASRLDANTIKGILTECPVLAVEWEDRNRRAPECVKSLVEQLARVLGSDCHSFQGSSAPASRYTWVKMAAPNLEGLRLALLDGNGVSIRRSDEDGFDPFRVPAHFIKAIEIEKASYMGNGQPAKLTFSPFFNAIVGGRGTGKSTVVHALRLAARRDGELDKLPNESEAREQFDAFRKTTRGRDGEGALRNETAIRMEWQHDEEHVRLLWRAEDQGSAVEEEQEGRWRPSSSQSMTADRFPLRIFSQGQIAAMAGTGRQSLLAIIDEASAVGPLRRALEEARRTFFAERARLRELDGKLAQMPEVERKLTEAARKLETLTKTNHSSVLQAFARVQRQQREVDQLFTQLHEGSATIRDAAERILLDEWVAQNFTADDTELLAWRAEVDRLVQRTQEHIEQEAQVMEQAIASLWQDPRLCAWHERAQSARRAHDELQAQLEAQGVGDPQAFARLIQERQQLEAQQEELQKAQADRDILCRQIEEQLDLILQRRREITKKREDFLKRALKRNEHVRIETILFGFDARQIEREFRALIEDEDHFGDDILSFKHGEPAGGIAFELAQASPSEKVQAIEEIKRLLLQVDNGLGGHFRNYLERQSRKPEFADHILAWYPEDDLRIEYQRDGEWHPIREGSQGQRAAALLAFVLAFGEEPIVLDQPEDDLDNHLIYDLVVRQIRENKMRRQLLVVTHNPNIVVNGDAELIYVMEFGRGQCRAQLSGALQEKALRDEVCRVMEGGREAFAQRWKRLGTEV</sequence>
<dbReference type="GO" id="GO:0004534">
    <property type="term" value="F:5'-3' RNA exonuclease activity"/>
    <property type="evidence" value="ECO:0007669"/>
    <property type="project" value="TreeGrafter"/>
</dbReference>
<dbReference type="Proteomes" id="UP000334923">
    <property type="component" value="Unassembled WGS sequence"/>
</dbReference>
<dbReference type="PANTHER" id="PTHR42924">
    <property type="entry name" value="EXONUCLEASE"/>
    <property type="match status" value="1"/>
</dbReference>
<dbReference type="OrthoDB" id="9791620at2"/>
<proteinExistence type="predicted"/>
<dbReference type="Gene3D" id="3.20.20.140">
    <property type="entry name" value="Metal-dependent hydrolases"/>
    <property type="match status" value="1"/>
</dbReference>
<dbReference type="Gene3D" id="3.40.50.300">
    <property type="entry name" value="P-loop containing nucleotide triphosphate hydrolases"/>
    <property type="match status" value="2"/>
</dbReference>
<dbReference type="SUPFAM" id="SSF52540">
    <property type="entry name" value="P-loop containing nucleoside triphosphate hydrolases"/>
    <property type="match status" value="1"/>
</dbReference>
<dbReference type="NCBIfam" id="NF045780">
    <property type="entry name" value="TrlF_fam_ATP"/>
    <property type="match status" value="1"/>
</dbReference>
<evidence type="ECO:0000313" key="4">
    <source>
        <dbReference type="Proteomes" id="UP000334923"/>
    </source>
</evidence>
<feature type="domain" description="ATPase AAA-type core" evidence="2">
    <location>
        <begin position="677"/>
        <end position="878"/>
    </location>
</feature>
<evidence type="ECO:0000313" key="3">
    <source>
        <dbReference type="EMBL" id="VVM07609.1"/>
    </source>
</evidence>
<organism evidence="3 4">
    <name type="scientific">Methylacidimicrobium tartarophylax</name>
    <dbReference type="NCBI Taxonomy" id="1041768"/>
    <lineage>
        <taxon>Bacteria</taxon>
        <taxon>Pseudomonadati</taxon>
        <taxon>Verrucomicrobiota</taxon>
        <taxon>Methylacidimicrobium</taxon>
    </lineage>
</organism>
<feature type="coiled-coil region" evidence="1">
    <location>
        <begin position="633"/>
        <end position="681"/>
    </location>
</feature>
<evidence type="ECO:0000256" key="1">
    <source>
        <dbReference type="SAM" id="Coils"/>
    </source>
</evidence>
<dbReference type="GO" id="GO:0016887">
    <property type="term" value="F:ATP hydrolysis activity"/>
    <property type="evidence" value="ECO:0007669"/>
    <property type="project" value="InterPro"/>
</dbReference>
<keyword evidence="4" id="KW-1185">Reference proteome</keyword>
<dbReference type="EMBL" id="CABFVA020000103">
    <property type="protein sequence ID" value="VVM07609.1"/>
    <property type="molecule type" value="Genomic_DNA"/>
</dbReference>
<gene>
    <name evidence="3" type="ORF">MAMT_01834</name>
</gene>
<dbReference type="InterPro" id="IPR054787">
    <property type="entry name" value="TrlF_ATPase"/>
</dbReference>
<dbReference type="InterPro" id="IPR003959">
    <property type="entry name" value="ATPase_AAA_core"/>
</dbReference>
<dbReference type="GO" id="GO:0005524">
    <property type="term" value="F:ATP binding"/>
    <property type="evidence" value="ECO:0007669"/>
    <property type="project" value="InterPro"/>
</dbReference>
<dbReference type="RefSeq" id="WP_142660675.1">
    <property type="nucleotide sequence ID" value="NZ_CABFVA020000103.1"/>
</dbReference>
<reference evidence="3 4" key="1">
    <citation type="submission" date="2019-09" db="EMBL/GenBank/DDBJ databases">
        <authorList>
            <person name="Cremers G."/>
        </authorList>
    </citation>
    <scope>NUCLEOTIDE SEQUENCE [LARGE SCALE GENOMIC DNA]</scope>
    <source>
        <strain evidence="3">4A</strain>
    </source>
</reference>
<name>A0A5E6MI71_9BACT</name>
<dbReference type="InterPro" id="IPR052018">
    <property type="entry name" value="PHP_domain"/>
</dbReference>
<dbReference type="PANTHER" id="PTHR42924:SF3">
    <property type="entry name" value="POLYMERASE_HISTIDINOL PHOSPHATASE N-TERMINAL DOMAIN-CONTAINING PROTEIN"/>
    <property type="match status" value="1"/>
</dbReference>
<dbReference type="AlphaFoldDB" id="A0A5E6MI71"/>